<keyword evidence="13" id="KW-0482">Metalloprotease</keyword>
<dbReference type="Pfam" id="PF01434">
    <property type="entry name" value="Peptidase_M41"/>
    <property type="match status" value="1"/>
</dbReference>
<dbReference type="GO" id="GO:0005524">
    <property type="term" value="F:ATP binding"/>
    <property type="evidence" value="ECO:0007669"/>
    <property type="project" value="UniProtKB-KW"/>
</dbReference>
<evidence type="ECO:0000256" key="6">
    <source>
        <dbReference type="ARBA" id="ARBA00022692"/>
    </source>
</evidence>
<evidence type="ECO:0000256" key="9">
    <source>
        <dbReference type="ARBA" id="ARBA00022801"/>
    </source>
</evidence>
<dbReference type="OrthoDB" id="1413014at2759"/>
<feature type="compositionally biased region" description="Basic and acidic residues" evidence="17">
    <location>
        <begin position="940"/>
        <end position="953"/>
    </location>
</feature>
<dbReference type="Proteomes" id="UP000008066">
    <property type="component" value="Unassembled WGS sequence"/>
</dbReference>
<feature type="domain" description="AAA+ ATPase" evidence="18">
    <location>
        <begin position="489"/>
        <end position="631"/>
    </location>
</feature>
<evidence type="ECO:0000256" key="2">
    <source>
        <dbReference type="ARBA" id="ARBA00004225"/>
    </source>
</evidence>
<comment type="similarity">
    <text evidence="4">In the N-terminal section; belongs to the AAA ATPase family.</text>
</comment>
<dbReference type="Gene3D" id="1.10.8.60">
    <property type="match status" value="1"/>
</dbReference>
<dbReference type="eggNOG" id="KOG0731">
    <property type="taxonomic scope" value="Eukaryota"/>
</dbReference>
<dbReference type="GO" id="GO:0034982">
    <property type="term" value="P:mitochondrial protein processing"/>
    <property type="evidence" value="ECO:0007669"/>
    <property type="project" value="TreeGrafter"/>
</dbReference>
<evidence type="ECO:0000256" key="13">
    <source>
        <dbReference type="ARBA" id="ARBA00023049"/>
    </source>
</evidence>
<name>G0S820_CHATD</name>
<dbReference type="SUPFAM" id="SSF140990">
    <property type="entry name" value="FtsH protease domain-like"/>
    <property type="match status" value="1"/>
</dbReference>
<dbReference type="AlphaFoldDB" id="G0S820"/>
<evidence type="ECO:0000256" key="8">
    <source>
        <dbReference type="ARBA" id="ARBA00022741"/>
    </source>
</evidence>
<dbReference type="Gene3D" id="1.20.58.760">
    <property type="entry name" value="Peptidase M41"/>
    <property type="match status" value="1"/>
</dbReference>
<keyword evidence="14" id="KW-0496">Mitochondrion</keyword>
<dbReference type="Gene3D" id="3.40.50.300">
    <property type="entry name" value="P-loop containing nucleotide triphosphate hydrolases"/>
    <property type="match status" value="1"/>
</dbReference>
<proteinExistence type="inferred from homology"/>
<dbReference type="GeneID" id="18256946"/>
<evidence type="ECO:0000256" key="15">
    <source>
        <dbReference type="ARBA" id="ARBA00023136"/>
    </source>
</evidence>
<keyword evidence="8" id="KW-0547">Nucleotide-binding</keyword>
<dbReference type="Pfam" id="PF00004">
    <property type="entry name" value="AAA"/>
    <property type="match status" value="1"/>
</dbReference>
<protein>
    <submittedName>
        <fullName evidence="19">Mitochondrial respiratory chain complexes assembly protein rca1-like protein</fullName>
    </submittedName>
</protein>
<feature type="compositionally biased region" description="Gly residues" evidence="17">
    <location>
        <begin position="268"/>
        <end position="285"/>
    </location>
</feature>
<dbReference type="PANTHER" id="PTHR43655:SF2">
    <property type="entry name" value="AFG3 LIKE MATRIX AAA PEPTIDASE SUBUNIT 2, ISOFORM A"/>
    <property type="match status" value="1"/>
</dbReference>
<evidence type="ECO:0000256" key="7">
    <source>
        <dbReference type="ARBA" id="ARBA00022723"/>
    </source>
</evidence>
<dbReference type="InterPro" id="IPR005936">
    <property type="entry name" value="FtsH"/>
</dbReference>
<feature type="compositionally biased region" description="Polar residues" evidence="17">
    <location>
        <begin position="915"/>
        <end position="929"/>
    </location>
</feature>
<evidence type="ECO:0000256" key="16">
    <source>
        <dbReference type="ARBA" id="ARBA00048778"/>
    </source>
</evidence>
<feature type="region of interest" description="Disordered" evidence="17">
    <location>
        <begin position="48"/>
        <end position="68"/>
    </location>
</feature>
<dbReference type="Pfam" id="PF06480">
    <property type="entry name" value="FtsH_ext"/>
    <property type="match status" value="1"/>
</dbReference>
<dbReference type="FunFam" id="1.10.8.60:FF:000019">
    <property type="entry name" value="AFG3-like AAA ATPase 2"/>
    <property type="match status" value="1"/>
</dbReference>
<evidence type="ECO:0000256" key="14">
    <source>
        <dbReference type="ARBA" id="ARBA00023128"/>
    </source>
</evidence>
<dbReference type="KEGG" id="cthr:CTHT_0029080"/>
<evidence type="ECO:0000313" key="20">
    <source>
        <dbReference type="Proteomes" id="UP000008066"/>
    </source>
</evidence>
<keyword evidence="12" id="KW-1133">Transmembrane helix</keyword>
<dbReference type="Gene3D" id="3.40.1690.20">
    <property type="match status" value="1"/>
</dbReference>
<dbReference type="GO" id="GO:0030163">
    <property type="term" value="P:protein catabolic process"/>
    <property type="evidence" value="ECO:0007669"/>
    <property type="project" value="UniProtKB-ARBA"/>
</dbReference>
<dbReference type="GO" id="GO:0004176">
    <property type="term" value="F:ATP-dependent peptidase activity"/>
    <property type="evidence" value="ECO:0007669"/>
    <property type="project" value="InterPro"/>
</dbReference>
<dbReference type="GO" id="GO:0005745">
    <property type="term" value="C:m-AAA complex"/>
    <property type="evidence" value="ECO:0007669"/>
    <property type="project" value="TreeGrafter"/>
</dbReference>
<dbReference type="InterPro" id="IPR050928">
    <property type="entry name" value="ATP-dep_Zn_Metalloprotease"/>
</dbReference>
<dbReference type="EMBL" id="GL988041">
    <property type="protein sequence ID" value="EGS21067.1"/>
    <property type="molecule type" value="Genomic_DNA"/>
</dbReference>
<sequence length="953" mass="106056">MFRTSGRHLARCAGLTLRSIALPASRAARIAPRAPAATAFLAARRYNSTNNPQRPDQNDDHGSQDFRPRRQLPEGWVYLTEEEMQQLQKFINNLPSPNQRAQMAEAFREVKEIGVPVELRDILQRALNGEVRMRDALQIPRIAFKIVNELSEQTLDAIDAAKRDSSISRAKPNDSETTTSSQPQQQQSQDQQQGQLSAQQREQSSVQQQQQQPQQPAQQAPEQQAAQQSRQQEQQQHQQQSPPPSQQQQQQQRSAQQQQVRQQQRQQGGSGKGQKPEGPGGYGGGGGGDFIIQALIALAIYAAVQVLWGSETSREMTWQDVRSQFLDKGLVEKLTVYKDRVKVHLNAQAVQAVYPDGSVNPNLVYYFSIGSVDAFERRLEEAQRELGIPPSERIPVTYAREGQMHALIQAFGPTLLLVGLLVWLTRKGVSGNSGYFGFGKSRAKMFNHDTQVKVKFSDVAGMDEAKTEIMEFVSFLKNPERFQRLGAKIPRGAILSGPPGTGKTLLAKATAGESNVPFFSVSGSEFVEMFVGVGASRVRDLFATARKNAPCIIFIDEIDAIGRSRSEGGGFRSGGNDEREATLNQILTEMDGFNTTEQVVVLAGTNRPDILDQALMRPGRFDRHIHIDRPTMKGRQDIFKVHLRKIKTNEDMEYLCGRLAALTPGFAGADIANAVNEAALIAARANAESVQMIHFEQAIERVIGGLERKSLILSPEEKRTVAYHEAGHAICGWYFRWADPLLKVSIIPRGQGALGYAQYLPASDAYLMTENQLMDRMAMTLGGRVSEELHFPTVTTGASDDFKKVTRMATTMVTQWGMSKKLGPLHYNQDQNQLHKPFAEATAQEIDAEVRRIVDQAYKQCRDLLEAKKKEIGLVAEELLRKEVLTRDDLVRLLGPRQWPEKEEFSKYFDGSGGKSTTPPFPTESTDSPPVSGPEPAAFEEQKPQEEGNEAKR</sequence>
<feature type="region of interest" description="Disordered" evidence="17">
    <location>
        <begin position="903"/>
        <end position="953"/>
    </location>
</feature>
<dbReference type="InterPro" id="IPR003959">
    <property type="entry name" value="ATPase_AAA_core"/>
</dbReference>
<feature type="compositionally biased region" description="Basic and acidic residues" evidence="17">
    <location>
        <begin position="56"/>
        <end position="68"/>
    </location>
</feature>
<dbReference type="SMART" id="SM00382">
    <property type="entry name" value="AAA"/>
    <property type="match status" value="1"/>
</dbReference>
<dbReference type="GO" id="GO:0004222">
    <property type="term" value="F:metalloendopeptidase activity"/>
    <property type="evidence" value="ECO:0007669"/>
    <property type="project" value="InterPro"/>
</dbReference>
<dbReference type="PROSITE" id="PS00674">
    <property type="entry name" value="AAA"/>
    <property type="match status" value="1"/>
</dbReference>
<dbReference type="PANTHER" id="PTHR43655">
    <property type="entry name" value="ATP-DEPENDENT PROTEASE"/>
    <property type="match status" value="1"/>
</dbReference>
<evidence type="ECO:0000256" key="3">
    <source>
        <dbReference type="ARBA" id="ARBA00010044"/>
    </source>
</evidence>
<dbReference type="STRING" id="759272.G0S820"/>
<comment type="similarity">
    <text evidence="3">In the C-terminal section; belongs to the peptidase M41 family.</text>
</comment>
<evidence type="ECO:0000256" key="10">
    <source>
        <dbReference type="ARBA" id="ARBA00022833"/>
    </source>
</evidence>
<keyword evidence="9" id="KW-0378">Hydrolase</keyword>
<comment type="subcellular location">
    <subcellularLocation>
        <location evidence="2">Mitochondrion membrane</location>
        <topology evidence="2">Multi-pass membrane protein</topology>
    </subcellularLocation>
</comment>
<accession>G0S820</accession>
<evidence type="ECO:0000313" key="19">
    <source>
        <dbReference type="EMBL" id="EGS21067.1"/>
    </source>
</evidence>
<dbReference type="MEROPS" id="M41.003"/>
<dbReference type="FunFam" id="1.20.58.760:FF:000003">
    <property type="entry name" value="AFG3-like AAA ATPase 2"/>
    <property type="match status" value="1"/>
</dbReference>
<dbReference type="CDD" id="cd19501">
    <property type="entry name" value="RecA-like_FtsH"/>
    <property type="match status" value="1"/>
</dbReference>
<dbReference type="RefSeq" id="XP_006693363.1">
    <property type="nucleotide sequence ID" value="XM_006693300.1"/>
</dbReference>
<evidence type="ECO:0000256" key="5">
    <source>
        <dbReference type="ARBA" id="ARBA00022670"/>
    </source>
</evidence>
<gene>
    <name evidence="19" type="ORF">CTHT_0029080</name>
</gene>
<dbReference type="InterPro" id="IPR037219">
    <property type="entry name" value="Peptidase_M41-like"/>
</dbReference>
<evidence type="ECO:0000259" key="18">
    <source>
        <dbReference type="SMART" id="SM00382"/>
    </source>
</evidence>
<keyword evidence="5" id="KW-0645">Protease</keyword>
<keyword evidence="7" id="KW-0479">Metal-binding</keyword>
<dbReference type="InterPro" id="IPR003960">
    <property type="entry name" value="ATPase_AAA_CS"/>
</dbReference>
<dbReference type="FunFam" id="3.40.50.300:FF:000001">
    <property type="entry name" value="ATP-dependent zinc metalloprotease FtsH"/>
    <property type="match status" value="1"/>
</dbReference>
<dbReference type="InterPro" id="IPR000642">
    <property type="entry name" value="Peptidase_M41"/>
</dbReference>
<evidence type="ECO:0000256" key="11">
    <source>
        <dbReference type="ARBA" id="ARBA00022840"/>
    </source>
</evidence>
<dbReference type="InterPro" id="IPR011546">
    <property type="entry name" value="Pept_M41_FtsH_extracell"/>
</dbReference>
<evidence type="ECO:0000256" key="12">
    <source>
        <dbReference type="ARBA" id="ARBA00022989"/>
    </source>
</evidence>
<evidence type="ECO:0000256" key="17">
    <source>
        <dbReference type="SAM" id="MobiDB-lite"/>
    </source>
</evidence>
<dbReference type="GO" id="GO:0016887">
    <property type="term" value="F:ATP hydrolysis activity"/>
    <property type="evidence" value="ECO:0007669"/>
    <property type="project" value="InterPro"/>
</dbReference>
<keyword evidence="10" id="KW-0862">Zinc</keyword>
<dbReference type="SUPFAM" id="SSF52540">
    <property type="entry name" value="P-loop containing nucleoside triphosphate hydrolases"/>
    <property type="match status" value="1"/>
</dbReference>
<dbReference type="HAMAP" id="MF_01458">
    <property type="entry name" value="FtsH"/>
    <property type="match status" value="1"/>
</dbReference>
<dbReference type="NCBIfam" id="TIGR01241">
    <property type="entry name" value="FtsH_fam"/>
    <property type="match status" value="1"/>
</dbReference>
<feature type="region of interest" description="Disordered" evidence="17">
    <location>
        <begin position="161"/>
        <end position="285"/>
    </location>
</feature>
<organism evidence="20">
    <name type="scientific">Chaetomium thermophilum (strain DSM 1495 / CBS 144.50 / IMI 039719)</name>
    <name type="common">Thermochaetoides thermophila</name>
    <dbReference type="NCBI Taxonomy" id="759272"/>
    <lineage>
        <taxon>Eukaryota</taxon>
        <taxon>Fungi</taxon>
        <taxon>Dikarya</taxon>
        <taxon>Ascomycota</taxon>
        <taxon>Pezizomycotina</taxon>
        <taxon>Sordariomycetes</taxon>
        <taxon>Sordariomycetidae</taxon>
        <taxon>Sordariales</taxon>
        <taxon>Chaetomiaceae</taxon>
        <taxon>Thermochaetoides</taxon>
    </lineage>
</organism>
<dbReference type="HOGENOM" id="CLU_000688_23_4_1"/>
<evidence type="ECO:0000256" key="4">
    <source>
        <dbReference type="ARBA" id="ARBA00010550"/>
    </source>
</evidence>
<evidence type="ECO:0000256" key="1">
    <source>
        <dbReference type="ARBA" id="ARBA00001947"/>
    </source>
</evidence>
<keyword evidence="15" id="KW-0472">Membrane</keyword>
<keyword evidence="20" id="KW-1185">Reference proteome</keyword>
<feature type="compositionally biased region" description="Basic and acidic residues" evidence="17">
    <location>
        <begin position="161"/>
        <end position="174"/>
    </location>
</feature>
<dbReference type="InterPro" id="IPR003593">
    <property type="entry name" value="AAA+_ATPase"/>
</dbReference>
<dbReference type="InterPro" id="IPR041569">
    <property type="entry name" value="AAA_lid_3"/>
</dbReference>
<keyword evidence="11" id="KW-0067">ATP-binding</keyword>
<dbReference type="GO" id="GO:0008270">
    <property type="term" value="F:zinc ion binding"/>
    <property type="evidence" value="ECO:0007669"/>
    <property type="project" value="InterPro"/>
</dbReference>
<comment type="catalytic activity">
    <reaction evidence="16">
        <text>ATP + H2O = ADP + phosphate + H(+)</text>
        <dbReference type="Rhea" id="RHEA:13065"/>
        <dbReference type="ChEBI" id="CHEBI:15377"/>
        <dbReference type="ChEBI" id="CHEBI:15378"/>
        <dbReference type="ChEBI" id="CHEBI:30616"/>
        <dbReference type="ChEBI" id="CHEBI:43474"/>
        <dbReference type="ChEBI" id="CHEBI:456216"/>
    </reaction>
    <physiologicalReaction direction="left-to-right" evidence="16">
        <dbReference type="Rhea" id="RHEA:13066"/>
    </physiologicalReaction>
</comment>
<dbReference type="Pfam" id="PF17862">
    <property type="entry name" value="AAA_lid_3"/>
    <property type="match status" value="1"/>
</dbReference>
<reference evidence="19 20" key="1">
    <citation type="journal article" date="2011" name="Cell">
        <title>Insight into structure and assembly of the nuclear pore complex by utilizing the genome of a eukaryotic thermophile.</title>
        <authorList>
            <person name="Amlacher S."/>
            <person name="Sarges P."/>
            <person name="Flemming D."/>
            <person name="van Noort V."/>
            <person name="Kunze R."/>
            <person name="Devos D.P."/>
            <person name="Arumugam M."/>
            <person name="Bork P."/>
            <person name="Hurt E."/>
        </authorList>
    </citation>
    <scope>NUCLEOTIDE SEQUENCE [LARGE SCALE GENOMIC DNA]</scope>
    <source>
        <strain evidence="20">DSM 1495 / CBS 144.50 / IMI 039719</strain>
    </source>
</reference>
<dbReference type="InterPro" id="IPR027417">
    <property type="entry name" value="P-loop_NTPase"/>
</dbReference>
<comment type="cofactor">
    <cofactor evidence="1">
        <name>Zn(2+)</name>
        <dbReference type="ChEBI" id="CHEBI:29105"/>
    </cofactor>
</comment>
<feature type="compositionally biased region" description="Low complexity" evidence="17">
    <location>
        <begin position="180"/>
        <end position="267"/>
    </location>
</feature>
<keyword evidence="6" id="KW-0812">Transmembrane</keyword>
<dbReference type="OMA" id="ARQKGNF"/>